<keyword evidence="1" id="KW-0560">Oxidoreductase</keyword>
<dbReference type="Gene3D" id="3.20.20.100">
    <property type="entry name" value="NADP-dependent oxidoreductase domain"/>
    <property type="match status" value="1"/>
</dbReference>
<dbReference type="GO" id="GO:0016491">
    <property type="term" value="F:oxidoreductase activity"/>
    <property type="evidence" value="ECO:0007669"/>
    <property type="project" value="UniProtKB-KW"/>
</dbReference>
<dbReference type="PANTHER" id="PTHR43364:SF6">
    <property type="entry name" value="OXIDOREDUCTASE-RELATED"/>
    <property type="match status" value="1"/>
</dbReference>
<protein>
    <submittedName>
        <fullName evidence="3">Aldo/keto reductase</fullName>
    </submittedName>
</protein>
<dbReference type="SUPFAM" id="SSF51430">
    <property type="entry name" value="NAD(P)-linked oxidoreductase"/>
    <property type="match status" value="1"/>
</dbReference>
<dbReference type="EMBL" id="JABAIA010000003">
    <property type="protein sequence ID" value="NLR68418.1"/>
    <property type="molecule type" value="Genomic_DNA"/>
</dbReference>
<dbReference type="InterPro" id="IPR020471">
    <property type="entry name" value="AKR"/>
</dbReference>
<evidence type="ECO:0000313" key="4">
    <source>
        <dbReference type="Proteomes" id="UP000570474"/>
    </source>
</evidence>
<dbReference type="RefSeq" id="WP_168874333.1">
    <property type="nucleotide sequence ID" value="NZ_JABAIA010000003.1"/>
</dbReference>
<dbReference type="GO" id="GO:0005829">
    <property type="term" value="C:cytosol"/>
    <property type="evidence" value="ECO:0007669"/>
    <property type="project" value="TreeGrafter"/>
</dbReference>
<organism evidence="3 4">
    <name type="scientific">Chitinophaga varians</name>
    <dbReference type="NCBI Taxonomy" id="2202339"/>
    <lineage>
        <taxon>Bacteria</taxon>
        <taxon>Pseudomonadati</taxon>
        <taxon>Bacteroidota</taxon>
        <taxon>Chitinophagia</taxon>
        <taxon>Chitinophagales</taxon>
        <taxon>Chitinophagaceae</taxon>
        <taxon>Chitinophaga</taxon>
    </lineage>
</organism>
<comment type="caution">
    <text evidence="3">The sequence shown here is derived from an EMBL/GenBank/DDBJ whole genome shotgun (WGS) entry which is preliminary data.</text>
</comment>
<evidence type="ECO:0000313" key="3">
    <source>
        <dbReference type="EMBL" id="NLR68418.1"/>
    </source>
</evidence>
<evidence type="ECO:0000259" key="2">
    <source>
        <dbReference type="Pfam" id="PF00248"/>
    </source>
</evidence>
<sequence>MEKRKLGNSGLEAAPFAFGGNVFGWSANETVSFQLLDAFTSNGFNLIDTADVYSRWVTGNKGGESETIIGKWLKQSGKRHEVLVATKAGGDMGEGVNNTKAYIIKAADASLQRLQTDYIDLYQTHFDDGKTPVEETLDAYATLIKAGKVRAIGASNMSTDRLIASLKASEQQGLPRYETYQPEYNLYDRAGFEKTYMPLCEQYGLSVISYYSLASGFLSGKYRNEADIEKSKARGRTALSYLNERGLRILAALDQVAARYHSTPAGVSLAWLLTRPTVAAPIASATSVAQLQDIIKGIQLQLDTDAVHVLNEASQG</sequence>
<dbReference type="InterPro" id="IPR036812">
    <property type="entry name" value="NAD(P)_OxRdtase_dom_sf"/>
</dbReference>
<accession>A0A847S5S4</accession>
<dbReference type="PRINTS" id="PR00069">
    <property type="entry name" value="ALDKETRDTASE"/>
</dbReference>
<dbReference type="InterPro" id="IPR050523">
    <property type="entry name" value="AKR_Detox_Biosynth"/>
</dbReference>
<reference evidence="3 4" key="1">
    <citation type="submission" date="2020-04" db="EMBL/GenBank/DDBJ databases">
        <authorList>
            <person name="Yin C."/>
        </authorList>
    </citation>
    <scope>NUCLEOTIDE SEQUENCE [LARGE SCALE GENOMIC DNA]</scope>
    <source>
        <strain evidence="3 4">Ae27</strain>
    </source>
</reference>
<dbReference type="FunFam" id="3.20.20.100:FF:000004">
    <property type="entry name" value="Oxidoreductase, aldo/keto reductase"/>
    <property type="match status" value="1"/>
</dbReference>
<dbReference type="AlphaFoldDB" id="A0A847S5S4"/>
<dbReference type="InterPro" id="IPR023210">
    <property type="entry name" value="NADP_OxRdtase_dom"/>
</dbReference>
<dbReference type="Proteomes" id="UP000570474">
    <property type="component" value="Unassembled WGS sequence"/>
</dbReference>
<dbReference type="Pfam" id="PF00248">
    <property type="entry name" value="Aldo_ket_red"/>
    <property type="match status" value="1"/>
</dbReference>
<gene>
    <name evidence="3" type="ORF">HGH92_29190</name>
</gene>
<feature type="domain" description="NADP-dependent oxidoreductase" evidence="2">
    <location>
        <begin position="17"/>
        <end position="313"/>
    </location>
</feature>
<proteinExistence type="predicted"/>
<evidence type="ECO:0000256" key="1">
    <source>
        <dbReference type="ARBA" id="ARBA00023002"/>
    </source>
</evidence>
<dbReference type="PANTHER" id="PTHR43364">
    <property type="entry name" value="NADH-SPECIFIC METHYLGLYOXAL REDUCTASE-RELATED"/>
    <property type="match status" value="1"/>
</dbReference>
<dbReference type="CDD" id="cd19081">
    <property type="entry name" value="AKR_AKR9C1"/>
    <property type="match status" value="1"/>
</dbReference>
<name>A0A847S5S4_9BACT</name>
<keyword evidence="4" id="KW-1185">Reference proteome</keyword>